<gene>
    <name evidence="2" type="ORF">ColSpa_00825</name>
</gene>
<feature type="region of interest" description="Disordered" evidence="1">
    <location>
        <begin position="1"/>
        <end position="26"/>
    </location>
</feature>
<accession>A0AA37L4X8</accession>
<keyword evidence="3" id="KW-1185">Reference proteome</keyword>
<dbReference type="RefSeq" id="XP_049122994.1">
    <property type="nucleotide sequence ID" value="XM_049267037.1"/>
</dbReference>
<reference evidence="2 3" key="1">
    <citation type="submission" date="2022-03" db="EMBL/GenBank/DDBJ databases">
        <title>Genome data of Colletotrichum spp.</title>
        <authorList>
            <person name="Utami Y.D."/>
            <person name="Hiruma K."/>
        </authorList>
    </citation>
    <scope>NUCLEOTIDE SEQUENCE [LARGE SCALE GENOMIC DNA]</scope>
    <source>
        <strain evidence="2 3">MAFF 239500</strain>
    </source>
</reference>
<evidence type="ECO:0000313" key="3">
    <source>
        <dbReference type="Proteomes" id="UP001055115"/>
    </source>
</evidence>
<dbReference type="EMBL" id="BQXU01000001">
    <property type="protein sequence ID" value="GKT40644.1"/>
    <property type="molecule type" value="Genomic_DNA"/>
</dbReference>
<protein>
    <submittedName>
        <fullName evidence="2">Uncharacterized protein</fullName>
    </submittedName>
</protein>
<proteinExistence type="predicted"/>
<dbReference type="AlphaFoldDB" id="A0AA37L4X8"/>
<dbReference type="GeneID" id="73321627"/>
<dbReference type="Proteomes" id="UP001055115">
    <property type="component" value="Unassembled WGS sequence"/>
</dbReference>
<name>A0AA37L4X8_9PEZI</name>
<sequence length="134" mass="14685">MPARAARPSLKTSPSSGSSSTHPWKKTSRLICAPGSPLARASKAGLFFLRLSNGSFSEPAARVLINDGGVERVDKTITAKMDFGIFDFMNWANNIPVEELLSGDDTDSTEFQFLNGTMHTVVWIWVQQLVVKVQ</sequence>
<organism evidence="2 3">
    <name type="scientific">Colletotrichum spaethianum</name>
    <dbReference type="NCBI Taxonomy" id="700344"/>
    <lineage>
        <taxon>Eukaryota</taxon>
        <taxon>Fungi</taxon>
        <taxon>Dikarya</taxon>
        <taxon>Ascomycota</taxon>
        <taxon>Pezizomycotina</taxon>
        <taxon>Sordariomycetes</taxon>
        <taxon>Hypocreomycetidae</taxon>
        <taxon>Glomerellales</taxon>
        <taxon>Glomerellaceae</taxon>
        <taxon>Colletotrichum</taxon>
        <taxon>Colletotrichum spaethianum species complex</taxon>
    </lineage>
</organism>
<feature type="compositionally biased region" description="Low complexity" evidence="1">
    <location>
        <begin position="9"/>
        <end position="20"/>
    </location>
</feature>
<comment type="caution">
    <text evidence="2">The sequence shown here is derived from an EMBL/GenBank/DDBJ whole genome shotgun (WGS) entry which is preliminary data.</text>
</comment>
<evidence type="ECO:0000256" key="1">
    <source>
        <dbReference type="SAM" id="MobiDB-lite"/>
    </source>
</evidence>
<evidence type="ECO:0000313" key="2">
    <source>
        <dbReference type="EMBL" id="GKT40644.1"/>
    </source>
</evidence>